<organism evidence="2 3">
    <name type="scientific">Ramlibacter rhizophilus</name>
    <dbReference type="NCBI Taxonomy" id="1781167"/>
    <lineage>
        <taxon>Bacteria</taxon>
        <taxon>Pseudomonadati</taxon>
        <taxon>Pseudomonadota</taxon>
        <taxon>Betaproteobacteria</taxon>
        <taxon>Burkholderiales</taxon>
        <taxon>Comamonadaceae</taxon>
        <taxon>Ramlibacter</taxon>
    </lineage>
</organism>
<dbReference type="AlphaFoldDB" id="A0A4Z0BKY7"/>
<evidence type="ECO:0000256" key="1">
    <source>
        <dbReference type="SAM" id="SignalP"/>
    </source>
</evidence>
<proteinExistence type="predicted"/>
<keyword evidence="1" id="KW-0732">Signal</keyword>
<sequence length="389" mass="42736">MSKKLRTNAWMPVACLCIAWPLAHAQNPETGDTLQFRVGAGVEHDSNVLRAPNGESDTIGILSAGARIDKRYSLQRIVLDAELAAYRHQDFSDLNYSTFNYSAAWNYAFTPRFTGVLSATQREYRDTTTATTGVTEAFVRTERTQLLEGTYAPGGGFLALAGLSHRTSDSEVARSIESSPSVTSLRLGTGYEFRSGARAVVVYRRGDGSYDNLAADFKENELAVEARLPLTAKTSVNGKLGWLERNHEGAAAAGLDFSGMIANVEAAWEITGKTSLTGGFERDIGAYETAGGGNVRAWRTYIQPIWRATAKTQVRLRYAHETRDWNTNSAAAPDAGREDDVNTFGVFVDWEPRRNLLVTGTVRQERRDSNVNAFDYRANIVGVAAKYSF</sequence>
<evidence type="ECO:0000313" key="2">
    <source>
        <dbReference type="EMBL" id="TFY99986.1"/>
    </source>
</evidence>
<dbReference type="SUPFAM" id="SSF56935">
    <property type="entry name" value="Porins"/>
    <property type="match status" value="1"/>
</dbReference>
<dbReference type="InterPro" id="IPR017465">
    <property type="entry name" value="EpsL_proteobac"/>
</dbReference>
<dbReference type="Proteomes" id="UP000297564">
    <property type="component" value="Unassembled WGS sequence"/>
</dbReference>
<protein>
    <recommendedName>
        <fullName evidence="4">Outer membrane beta-barrel protein</fullName>
    </recommendedName>
</protein>
<keyword evidence="3" id="KW-1185">Reference proteome</keyword>
<dbReference type="RefSeq" id="WP_135285528.1">
    <property type="nucleotide sequence ID" value="NZ_SMLL01000004.1"/>
</dbReference>
<gene>
    <name evidence="2" type="ORF">EZ242_12725</name>
</gene>
<feature type="signal peptide" evidence="1">
    <location>
        <begin position="1"/>
        <end position="25"/>
    </location>
</feature>
<reference evidence="2 3" key="1">
    <citation type="submission" date="2019-03" db="EMBL/GenBank/DDBJ databases">
        <title>Ramlibacter rhizophilus CCTCC AB2015357, whole genome shotgun sequence.</title>
        <authorList>
            <person name="Zhang X."/>
            <person name="Feng G."/>
            <person name="Zhu H."/>
        </authorList>
    </citation>
    <scope>NUCLEOTIDE SEQUENCE [LARGE SCALE GENOMIC DNA]</scope>
    <source>
        <strain evidence="2 3">CCTCC AB2015357</strain>
    </source>
</reference>
<dbReference type="Pfam" id="PF10082">
    <property type="entry name" value="BBP2_2"/>
    <property type="match status" value="1"/>
</dbReference>
<feature type="chain" id="PRO_5021276275" description="Outer membrane beta-barrel protein" evidence="1">
    <location>
        <begin position="26"/>
        <end position="389"/>
    </location>
</feature>
<comment type="caution">
    <text evidence="2">The sequence shown here is derived from an EMBL/GenBank/DDBJ whole genome shotgun (WGS) entry which is preliminary data.</text>
</comment>
<dbReference type="NCBIfam" id="TIGR03014">
    <property type="entry name" value="EpsL"/>
    <property type="match status" value="1"/>
</dbReference>
<dbReference type="InterPro" id="IPR018759">
    <property type="entry name" value="BBP2_2"/>
</dbReference>
<evidence type="ECO:0008006" key="4">
    <source>
        <dbReference type="Google" id="ProtNLM"/>
    </source>
</evidence>
<name>A0A4Z0BKY7_9BURK</name>
<dbReference type="EMBL" id="SMLL01000004">
    <property type="protein sequence ID" value="TFY99986.1"/>
    <property type="molecule type" value="Genomic_DNA"/>
</dbReference>
<accession>A0A4Z0BKY7</accession>
<evidence type="ECO:0000313" key="3">
    <source>
        <dbReference type="Proteomes" id="UP000297564"/>
    </source>
</evidence>
<dbReference type="OrthoDB" id="7054961at2"/>